<name>A0AAD3MZ65_LATJO</name>
<keyword evidence="4" id="KW-1185">Reference proteome</keyword>
<dbReference type="GO" id="GO:0004252">
    <property type="term" value="F:serine-type endopeptidase activity"/>
    <property type="evidence" value="ECO:0007669"/>
    <property type="project" value="InterPro"/>
</dbReference>
<dbReference type="AlphaFoldDB" id="A0AAD3MZ65"/>
<organism evidence="3 4">
    <name type="scientific">Lates japonicus</name>
    <name type="common">Japanese lates</name>
    <dbReference type="NCBI Taxonomy" id="270547"/>
    <lineage>
        <taxon>Eukaryota</taxon>
        <taxon>Metazoa</taxon>
        <taxon>Chordata</taxon>
        <taxon>Craniata</taxon>
        <taxon>Vertebrata</taxon>
        <taxon>Euteleostomi</taxon>
        <taxon>Actinopterygii</taxon>
        <taxon>Neopterygii</taxon>
        <taxon>Teleostei</taxon>
        <taxon>Neoteleostei</taxon>
        <taxon>Acanthomorphata</taxon>
        <taxon>Carangaria</taxon>
        <taxon>Carangaria incertae sedis</taxon>
        <taxon>Centropomidae</taxon>
        <taxon>Lates</taxon>
    </lineage>
</organism>
<dbReference type="PROSITE" id="PS00134">
    <property type="entry name" value="TRYPSIN_HIS"/>
    <property type="match status" value="2"/>
</dbReference>
<dbReference type="EMBL" id="BRZM01000064">
    <property type="protein sequence ID" value="GLD63883.1"/>
    <property type="molecule type" value="Genomic_DNA"/>
</dbReference>
<dbReference type="PANTHER" id="PTHR24253:SF153">
    <property type="entry name" value="SERINE PROTEASE HEPSIN"/>
    <property type="match status" value="1"/>
</dbReference>
<reference evidence="3" key="1">
    <citation type="submission" date="2022-08" db="EMBL/GenBank/DDBJ databases">
        <title>Genome sequencing of akame (Lates japonicus).</title>
        <authorList>
            <person name="Hashiguchi Y."/>
            <person name="Takahashi H."/>
        </authorList>
    </citation>
    <scope>NUCLEOTIDE SEQUENCE</scope>
    <source>
        <strain evidence="3">Kochi</strain>
    </source>
</reference>
<dbReference type="InterPro" id="IPR001254">
    <property type="entry name" value="Trypsin_dom"/>
</dbReference>
<dbReference type="InterPro" id="IPR001314">
    <property type="entry name" value="Peptidase_S1A"/>
</dbReference>
<evidence type="ECO:0000259" key="2">
    <source>
        <dbReference type="Pfam" id="PF00089"/>
    </source>
</evidence>
<dbReference type="Gene3D" id="2.40.10.10">
    <property type="entry name" value="Trypsin-like serine proteases"/>
    <property type="match status" value="2"/>
</dbReference>
<comment type="caution">
    <text evidence="3">The sequence shown here is derived from an EMBL/GenBank/DDBJ whole genome shotgun (WGS) entry which is preliminary data.</text>
</comment>
<dbReference type="InterPro" id="IPR043504">
    <property type="entry name" value="Peptidase_S1_PA_chymotrypsin"/>
</dbReference>
<dbReference type="GO" id="GO:0006508">
    <property type="term" value="P:proteolysis"/>
    <property type="evidence" value="ECO:0007669"/>
    <property type="project" value="InterPro"/>
</dbReference>
<dbReference type="PRINTS" id="PR00722">
    <property type="entry name" value="CHYMOTRYPSIN"/>
</dbReference>
<feature type="domain" description="Peptidase S1" evidence="2">
    <location>
        <begin position="9"/>
        <end position="95"/>
    </location>
</feature>
<dbReference type="Pfam" id="PF00089">
    <property type="entry name" value="Trypsin"/>
    <property type="match status" value="2"/>
</dbReference>
<keyword evidence="1" id="KW-1015">Disulfide bond</keyword>
<dbReference type="Proteomes" id="UP001279410">
    <property type="component" value="Unassembled WGS sequence"/>
</dbReference>
<dbReference type="InterPro" id="IPR018114">
    <property type="entry name" value="TRYPSIN_HIS"/>
</dbReference>
<evidence type="ECO:0000313" key="4">
    <source>
        <dbReference type="Proteomes" id="UP001279410"/>
    </source>
</evidence>
<evidence type="ECO:0000256" key="1">
    <source>
        <dbReference type="ARBA" id="ARBA00023157"/>
    </source>
</evidence>
<gene>
    <name evidence="3" type="ORF">AKAME5_001546000</name>
</gene>
<feature type="domain" description="Peptidase S1" evidence="2">
    <location>
        <begin position="107"/>
        <end position="151"/>
    </location>
</feature>
<feature type="non-terminal residue" evidence="3">
    <location>
        <position position="1"/>
    </location>
</feature>
<sequence length="153" mass="16499">MVMPDGNLSLCGGSLISDKWILTAAHCWEDGWTIHADLGVHPRAGPNPNPNAERVPITDQPVIFTDASGRQHDLMLLKLPKPTQIQPIPLPEPGVTVTAAMDLQKRIIGGQQCERQYHVRLRGETAAGSSNLCGGSLISNQWILTAAHCLKPG</sequence>
<dbReference type="InterPro" id="IPR009003">
    <property type="entry name" value="Peptidase_S1_PA"/>
</dbReference>
<evidence type="ECO:0000313" key="3">
    <source>
        <dbReference type="EMBL" id="GLD63883.1"/>
    </source>
</evidence>
<dbReference type="PANTHER" id="PTHR24253">
    <property type="entry name" value="TRANSMEMBRANE PROTEASE SERINE"/>
    <property type="match status" value="1"/>
</dbReference>
<protein>
    <submittedName>
        <fullName evidence="3">Kallikrein-8-like protein</fullName>
    </submittedName>
</protein>
<accession>A0AAD3MZ65</accession>
<proteinExistence type="predicted"/>
<dbReference type="SUPFAM" id="SSF50494">
    <property type="entry name" value="Trypsin-like serine proteases"/>
    <property type="match status" value="2"/>
</dbReference>